<comment type="cofactor">
    <cofactor evidence="1 2">
        <name>Zn(2+)</name>
        <dbReference type="ChEBI" id="CHEBI:29105"/>
    </cofactor>
    <text evidence="1 2">Binds 1 zinc ion per subunit.</text>
</comment>
<feature type="signal peptide" evidence="2">
    <location>
        <begin position="1"/>
        <end position="19"/>
    </location>
</feature>
<evidence type="ECO:0000259" key="4">
    <source>
        <dbReference type="PROSITE" id="PS51864"/>
    </source>
</evidence>
<feature type="compositionally biased region" description="Basic and acidic residues" evidence="3">
    <location>
        <begin position="422"/>
        <end position="431"/>
    </location>
</feature>
<feature type="compositionally biased region" description="Basic and acidic residues" evidence="3">
    <location>
        <begin position="382"/>
        <end position="391"/>
    </location>
</feature>
<feature type="binding site" evidence="1">
    <location>
        <position position="179"/>
    </location>
    <ligand>
        <name>Zn(2+)</name>
        <dbReference type="ChEBI" id="CHEBI:29105"/>
        <note>catalytic</note>
    </ligand>
</feature>
<feature type="region of interest" description="Disordered" evidence="3">
    <location>
        <begin position="364"/>
        <end position="473"/>
    </location>
</feature>
<dbReference type="EC" id="3.4.24.-" evidence="2"/>
<keyword evidence="1 2" id="KW-0378">Hydrolase</keyword>
<feature type="chain" id="PRO_5044529814" description="Metalloendopeptidase" evidence="2">
    <location>
        <begin position="20"/>
        <end position="480"/>
    </location>
</feature>
<keyword evidence="2" id="KW-0732">Signal</keyword>
<dbReference type="GO" id="GO:0008270">
    <property type="term" value="F:zinc ion binding"/>
    <property type="evidence" value="ECO:0007669"/>
    <property type="project" value="UniProtKB-UniRule"/>
</dbReference>
<keyword evidence="1 2" id="KW-0479">Metal-binding</keyword>
<dbReference type="InterPro" id="IPR001506">
    <property type="entry name" value="Peptidase_M12A"/>
</dbReference>
<dbReference type="PRINTS" id="PR00480">
    <property type="entry name" value="ASTACIN"/>
</dbReference>
<dbReference type="SMART" id="SM00235">
    <property type="entry name" value="ZnMc"/>
    <property type="match status" value="1"/>
</dbReference>
<accession>A0ABD1CZ10</accession>
<dbReference type="Gene3D" id="3.40.390.10">
    <property type="entry name" value="Collagenase (Catalytic Domain)"/>
    <property type="match status" value="1"/>
</dbReference>
<evidence type="ECO:0000256" key="1">
    <source>
        <dbReference type="PROSITE-ProRule" id="PRU01211"/>
    </source>
</evidence>
<dbReference type="PANTHER" id="PTHR10127">
    <property type="entry name" value="DISCOIDIN, CUB, EGF, LAMININ , AND ZINC METALLOPROTEASE DOMAIN CONTAINING"/>
    <property type="match status" value="1"/>
</dbReference>
<feature type="compositionally biased region" description="Basic and acidic residues" evidence="3">
    <location>
        <begin position="442"/>
        <end position="473"/>
    </location>
</feature>
<feature type="compositionally biased region" description="Basic and acidic residues" evidence="3">
    <location>
        <begin position="402"/>
        <end position="411"/>
    </location>
</feature>
<reference evidence="5 6" key="1">
    <citation type="submission" date="2024-05" db="EMBL/GenBank/DDBJ databases">
        <title>Culex pipiens pipiens assembly and annotation.</title>
        <authorList>
            <person name="Alout H."/>
            <person name="Durand T."/>
        </authorList>
    </citation>
    <scope>NUCLEOTIDE SEQUENCE [LARGE SCALE GENOMIC DNA]</scope>
    <source>
        <strain evidence="5">HA-2024</strain>
        <tissue evidence="5">Whole body</tissue>
    </source>
</reference>
<dbReference type="AlphaFoldDB" id="A0ABD1CZ10"/>
<evidence type="ECO:0000256" key="2">
    <source>
        <dbReference type="RuleBase" id="RU361183"/>
    </source>
</evidence>
<protein>
    <recommendedName>
        <fullName evidence="2">Metalloendopeptidase</fullName>
        <ecNumber evidence="2">3.4.24.-</ecNumber>
    </recommendedName>
</protein>
<gene>
    <name evidence="5" type="ORF">pipiens_003396</name>
</gene>
<feature type="region of interest" description="Disordered" evidence="3">
    <location>
        <begin position="300"/>
        <end position="327"/>
    </location>
</feature>
<organism evidence="5 6">
    <name type="scientific">Culex pipiens pipiens</name>
    <name type="common">Northern house mosquito</name>
    <dbReference type="NCBI Taxonomy" id="38569"/>
    <lineage>
        <taxon>Eukaryota</taxon>
        <taxon>Metazoa</taxon>
        <taxon>Ecdysozoa</taxon>
        <taxon>Arthropoda</taxon>
        <taxon>Hexapoda</taxon>
        <taxon>Insecta</taxon>
        <taxon>Pterygota</taxon>
        <taxon>Neoptera</taxon>
        <taxon>Endopterygota</taxon>
        <taxon>Diptera</taxon>
        <taxon>Nematocera</taxon>
        <taxon>Culicoidea</taxon>
        <taxon>Culicidae</taxon>
        <taxon>Culicinae</taxon>
        <taxon>Culicini</taxon>
        <taxon>Culex</taxon>
        <taxon>Culex</taxon>
    </lineage>
</organism>
<dbReference type="EMBL" id="JBEHCU010008519">
    <property type="protein sequence ID" value="KAL1382245.1"/>
    <property type="molecule type" value="Genomic_DNA"/>
</dbReference>
<dbReference type="PROSITE" id="PS51864">
    <property type="entry name" value="ASTACIN"/>
    <property type="match status" value="1"/>
</dbReference>
<keyword evidence="1 2" id="KW-0645">Protease</keyword>
<sequence length="480" mass="55294">MNGLGVLIVLAFAVVGCLSYRDYRIPIKGRRGSTYYATRPQKIVGDRHRNYRRGVNKTHPFELGIGVYYEMDIMLKPETDQNALVSTNNPNLRWPNAIVPYRITGNFTTAQVSIIQQAMTQYAERTCVRFVPYTTESTFISIGNSGTGCWSYVGRSLNNSYNQVNLQVPSCMTTGTVAHELMHALGFKHEFSRPDRDDWVSIDMGALAPEYQTTQFFNSNFGKMAPEQVELYGIPYYYGSVMHYSKWGGAVSRSRPVMNNLQPWAAEDFGNDVELTPPDVLAINYTYCNGTTIPTTTTKAPTTTTTTAATTTTTKAPTTTTTTTTTTTKAPTTHYYCCYHDNNESSYNDYHDYYDNDESSHYHHDNYKSSYDHNNYNKSSHYHHDNDESSYDHNNYNKSSHYHHDNDESSYDHNNYNKSSHYHHDNDESSYDHNNYNKSSHYHYDNYKSSYDHNYYHESTNDNDESSRRRNEECVTFELM</sequence>
<comment type="caution">
    <text evidence="5">The sequence shown here is derived from an EMBL/GenBank/DDBJ whole genome shotgun (WGS) entry which is preliminary data.</text>
</comment>
<evidence type="ECO:0000313" key="6">
    <source>
        <dbReference type="Proteomes" id="UP001562425"/>
    </source>
</evidence>
<dbReference type="InterPro" id="IPR024079">
    <property type="entry name" value="MetalloPept_cat_dom_sf"/>
</dbReference>
<keyword evidence="1 2" id="KW-0482">Metalloprotease</keyword>
<keyword evidence="6" id="KW-1185">Reference proteome</keyword>
<feature type="binding site" evidence="1">
    <location>
        <position position="189"/>
    </location>
    <ligand>
        <name>Zn(2+)</name>
        <dbReference type="ChEBI" id="CHEBI:29105"/>
        <note>catalytic</note>
    </ligand>
</feature>
<dbReference type="InterPro" id="IPR034035">
    <property type="entry name" value="Astacin-like_dom"/>
</dbReference>
<dbReference type="GO" id="GO:0004222">
    <property type="term" value="F:metalloendopeptidase activity"/>
    <property type="evidence" value="ECO:0007669"/>
    <property type="project" value="UniProtKB-UniRule"/>
</dbReference>
<dbReference type="CDD" id="cd04280">
    <property type="entry name" value="ZnMc_astacin_like"/>
    <property type="match status" value="1"/>
</dbReference>
<feature type="disulfide bond" evidence="1">
    <location>
        <begin position="149"/>
        <end position="171"/>
    </location>
</feature>
<dbReference type="GO" id="GO:0006508">
    <property type="term" value="P:proteolysis"/>
    <property type="evidence" value="ECO:0007669"/>
    <property type="project" value="UniProtKB-KW"/>
</dbReference>
<name>A0ABD1CZ10_CULPP</name>
<feature type="domain" description="Peptidase M12A" evidence="4">
    <location>
        <begin position="82"/>
        <end position="289"/>
    </location>
</feature>
<keyword evidence="1" id="KW-1015">Disulfide bond</keyword>
<proteinExistence type="predicted"/>
<evidence type="ECO:0000256" key="3">
    <source>
        <dbReference type="SAM" id="MobiDB-lite"/>
    </source>
</evidence>
<dbReference type="Proteomes" id="UP001562425">
    <property type="component" value="Unassembled WGS sequence"/>
</dbReference>
<feature type="binding site" evidence="1">
    <location>
        <position position="183"/>
    </location>
    <ligand>
        <name>Zn(2+)</name>
        <dbReference type="ChEBI" id="CHEBI:29105"/>
        <note>catalytic</note>
    </ligand>
</feature>
<dbReference type="PANTHER" id="PTHR10127:SF883">
    <property type="entry name" value="ZINC METALLOPROTEINASE NAS-8"/>
    <property type="match status" value="1"/>
</dbReference>
<evidence type="ECO:0000313" key="5">
    <source>
        <dbReference type="EMBL" id="KAL1382245.1"/>
    </source>
</evidence>
<keyword evidence="1 2" id="KW-0862">Zinc</keyword>
<dbReference type="Pfam" id="PF01400">
    <property type="entry name" value="Astacin"/>
    <property type="match status" value="1"/>
</dbReference>
<dbReference type="SUPFAM" id="SSF55486">
    <property type="entry name" value="Metalloproteases ('zincins'), catalytic domain"/>
    <property type="match status" value="1"/>
</dbReference>
<dbReference type="InterPro" id="IPR006026">
    <property type="entry name" value="Peptidase_Metallo"/>
</dbReference>
<comment type="caution">
    <text evidence="1">Lacks conserved residue(s) required for the propagation of feature annotation.</text>
</comment>
<feature type="active site" evidence="1">
    <location>
        <position position="180"/>
    </location>
</feature>